<feature type="chain" id="PRO_5045797251" evidence="1">
    <location>
        <begin position="22"/>
        <end position="423"/>
    </location>
</feature>
<dbReference type="Proteomes" id="UP001165297">
    <property type="component" value="Unassembled WGS sequence"/>
</dbReference>
<comment type="caution">
    <text evidence="3">The sequence shown here is derived from an EMBL/GenBank/DDBJ whole genome shotgun (WGS) entry which is preliminary data.</text>
</comment>
<organism evidence="3 4">
    <name type="scientific">Hymenobacter nitidus</name>
    <dbReference type="NCBI Taxonomy" id="2880929"/>
    <lineage>
        <taxon>Bacteria</taxon>
        <taxon>Pseudomonadati</taxon>
        <taxon>Bacteroidota</taxon>
        <taxon>Cytophagia</taxon>
        <taxon>Cytophagales</taxon>
        <taxon>Hymenobacteraceae</taxon>
        <taxon>Hymenobacter</taxon>
    </lineage>
</organism>
<dbReference type="EMBL" id="JAJADQ010000005">
    <property type="protein sequence ID" value="MCB2378136.1"/>
    <property type="molecule type" value="Genomic_DNA"/>
</dbReference>
<reference evidence="3" key="1">
    <citation type="submission" date="2021-10" db="EMBL/GenBank/DDBJ databases">
        <authorList>
            <person name="Dean J.D."/>
            <person name="Kim M.K."/>
            <person name="Newey C.N."/>
            <person name="Stoker T.S."/>
            <person name="Thompson D.W."/>
            <person name="Grose J.H."/>
        </authorList>
    </citation>
    <scope>NUCLEOTIDE SEQUENCE</scope>
    <source>
        <strain evidence="3">BT635</strain>
    </source>
</reference>
<dbReference type="InterPro" id="IPR025665">
    <property type="entry name" value="Beta-barrel_OMP_2"/>
</dbReference>
<gene>
    <name evidence="3" type="ORF">LGH70_11115</name>
</gene>
<keyword evidence="1" id="KW-0732">Signal</keyword>
<proteinExistence type="predicted"/>
<dbReference type="RefSeq" id="WP_226185539.1">
    <property type="nucleotide sequence ID" value="NZ_JAJADQ010000005.1"/>
</dbReference>
<accession>A0ABS8ACW1</accession>
<feature type="domain" description="Outer membrane protein beta-barrel" evidence="2">
    <location>
        <begin position="218"/>
        <end position="381"/>
    </location>
</feature>
<feature type="signal peptide" evidence="1">
    <location>
        <begin position="1"/>
        <end position="21"/>
    </location>
</feature>
<evidence type="ECO:0000313" key="3">
    <source>
        <dbReference type="EMBL" id="MCB2378136.1"/>
    </source>
</evidence>
<sequence>MPSFLRLLALPLLAVSFGASAQTDFRPGYIVQPAGDTVRGEVDNRSALRNATQCRFRQGGAVREYAPAELLAYGLSGAKVYHSRPVTVPDSAAQPARPYFLEVLVAGAANLYSRRDADGKDHFYISTSEAATTELVQRRKLVQTNNSSEVKVSIRYQEKNLFRGTLAEAFASCPSVQQRVSDLGFTQSALTAVIKRYNTCVSGTATNEKQISVSRLPRLTLGIVGGINRSQLKITGYTSYNDARFPNATQLVGGLRLGLTLPRLSEKLSVQIEALYQQQEFQAEYVTSFGSSIPYKEQGRVELTYLRIPIMLRYTYPIGRIRPIAQLGISTNFGLEAVPIIRQQSSYNAGSEYGTWKAPLDPGAVSRFDPGVVGSLGAQLQALGGRLITMEARTEKSSGFINSVGIKDTMWHHYVLLGVNLTK</sequence>
<dbReference type="Pfam" id="PF13568">
    <property type="entry name" value="OMP_b-brl_2"/>
    <property type="match status" value="1"/>
</dbReference>
<evidence type="ECO:0000259" key="2">
    <source>
        <dbReference type="Pfam" id="PF13568"/>
    </source>
</evidence>
<evidence type="ECO:0000313" key="4">
    <source>
        <dbReference type="Proteomes" id="UP001165297"/>
    </source>
</evidence>
<protein>
    <submittedName>
        <fullName evidence="3">PorT family protein</fullName>
    </submittedName>
</protein>
<name>A0ABS8ACW1_9BACT</name>
<keyword evidence="4" id="KW-1185">Reference proteome</keyword>
<evidence type="ECO:0000256" key="1">
    <source>
        <dbReference type="SAM" id="SignalP"/>
    </source>
</evidence>